<dbReference type="EMBL" id="JUIW01000009">
    <property type="protein sequence ID" value="RYJ41726.1"/>
    <property type="molecule type" value="Genomic_DNA"/>
</dbReference>
<dbReference type="RefSeq" id="WP_129751745.1">
    <property type="nucleotide sequence ID" value="NZ_JUIW01000009.1"/>
</dbReference>
<organism evidence="2 3">
    <name type="scientific">Flavobacterium beibuense</name>
    <dbReference type="NCBI Taxonomy" id="657326"/>
    <lineage>
        <taxon>Bacteria</taxon>
        <taxon>Pseudomonadati</taxon>
        <taxon>Bacteroidota</taxon>
        <taxon>Flavobacteriia</taxon>
        <taxon>Flavobacteriales</taxon>
        <taxon>Flavobacteriaceae</taxon>
        <taxon>Flavobacterium</taxon>
    </lineage>
</organism>
<feature type="transmembrane region" description="Helical" evidence="1">
    <location>
        <begin position="12"/>
        <end position="31"/>
    </location>
</feature>
<keyword evidence="3" id="KW-1185">Reference proteome</keyword>
<protein>
    <submittedName>
        <fullName evidence="2">Uncharacterized protein</fullName>
    </submittedName>
</protein>
<keyword evidence="1" id="KW-0472">Membrane</keyword>
<dbReference type="InterPro" id="IPR053851">
    <property type="entry name" value="DUF6929"/>
</dbReference>
<comment type="caution">
    <text evidence="2">The sequence shown here is derived from an EMBL/GenBank/DDBJ whole genome shotgun (WGS) entry which is preliminary data.</text>
</comment>
<gene>
    <name evidence="2" type="ORF">NU09_2651</name>
</gene>
<sequence>MQKFKLELLFHIMGIGSASGLFFNGGSVFLISDNSNMLYEYNIEENKTEKISLAAKDYAGPLENIPKKDKPDYEAITAFNNELYIFGSGSKENRSILTRYNMQAKTTEGPVDAIYLYLAMQGFSEISPEDFNIEAAVNDGEIWYLFQRGNGPSQQNGVFTLEGDINEFSVQIIYNPIELPKINGFQASFTDAVKVGDKLYFIAAAESSNSTYLDGEVAGSLIGRMDIETMTVEFTQTISDRNKFEGITLYKDNGNSLEFLLCEDTDSDATESDIYRLTIDK</sequence>
<reference evidence="2 3" key="1">
    <citation type="submission" date="2014-12" db="EMBL/GenBank/DDBJ databases">
        <title>Genome sequence of Flavobacterium beibuense RSKm HC5.</title>
        <authorList>
            <person name="Kim J.F."/>
            <person name="Song J.Y."/>
            <person name="Kwak M.-J."/>
            <person name="Lee S.-W."/>
        </authorList>
    </citation>
    <scope>NUCLEOTIDE SEQUENCE [LARGE SCALE GENOMIC DNA]</scope>
    <source>
        <strain evidence="2 3">RSKm HC5</strain>
    </source>
</reference>
<evidence type="ECO:0000313" key="3">
    <source>
        <dbReference type="Proteomes" id="UP000289775"/>
    </source>
</evidence>
<keyword evidence="1" id="KW-0812">Transmembrane</keyword>
<dbReference type="Pfam" id="PF22000">
    <property type="entry name" value="DUF6929"/>
    <property type="match status" value="1"/>
</dbReference>
<accession>A0A444W7T8</accession>
<proteinExistence type="predicted"/>
<name>A0A444W7T8_9FLAO</name>
<dbReference type="OrthoDB" id="6710009at2"/>
<keyword evidence="1" id="KW-1133">Transmembrane helix</keyword>
<dbReference type="AlphaFoldDB" id="A0A444W7T8"/>
<evidence type="ECO:0000256" key="1">
    <source>
        <dbReference type="SAM" id="Phobius"/>
    </source>
</evidence>
<evidence type="ECO:0000313" key="2">
    <source>
        <dbReference type="EMBL" id="RYJ41726.1"/>
    </source>
</evidence>
<dbReference type="Proteomes" id="UP000289775">
    <property type="component" value="Unassembled WGS sequence"/>
</dbReference>